<feature type="transmembrane region" description="Helical" evidence="5">
    <location>
        <begin position="217"/>
        <end position="235"/>
    </location>
</feature>
<dbReference type="Gene3D" id="1.20.1250.20">
    <property type="entry name" value="MFS general substrate transporter like domains"/>
    <property type="match status" value="2"/>
</dbReference>
<evidence type="ECO:0000256" key="2">
    <source>
        <dbReference type="ARBA" id="ARBA00022692"/>
    </source>
</evidence>
<sequence length="393" mass="39987">MVDGRRWTILAVGTLTQAATCSFLYGIAMLLPALRRDDGLSLLGGSVLVSAPMVGLLLTLIAWGAAADRHGERVVIGSGVGAAAVCLAAAALVPTVAATAVLLLAAGAAGASVNAASGRMVMGWFPVQERGLAMGTRQTAQPLGVAIAALTLPPLADAIGPRAALWLPAGLCGLAALAVWAFVADPPRAPRSAGEPGVPSPYRGSWQLARVHLSSSLLVLPQFAVATFTLVYLVGERGWDPSTAGRVVFGFQVVGAAGRIVAGIWSDRVRSRLRPMRQLAVAATALMLGLALGAHWHAGWIVVLFGLAAVVTVADNGLAYTSVAELAGSEWSGRALGIQNTAQNLVAVASAPMLAAIIGDSRYALAFGLVALAPLAAIATTPVRAERLEAVAA</sequence>
<dbReference type="PROSITE" id="PS50850">
    <property type="entry name" value="MFS"/>
    <property type="match status" value="1"/>
</dbReference>
<evidence type="ECO:0000256" key="1">
    <source>
        <dbReference type="ARBA" id="ARBA00004651"/>
    </source>
</evidence>
<dbReference type="Pfam" id="PF07690">
    <property type="entry name" value="MFS_1"/>
    <property type="match status" value="1"/>
</dbReference>
<keyword evidence="2 5" id="KW-0812">Transmembrane</keyword>
<feature type="transmembrane region" description="Helical" evidence="5">
    <location>
        <begin position="278"/>
        <end position="294"/>
    </location>
</feature>
<dbReference type="PANTHER" id="PTHR23527">
    <property type="entry name" value="BLL3282 PROTEIN"/>
    <property type="match status" value="1"/>
</dbReference>
<feature type="transmembrane region" description="Helical" evidence="5">
    <location>
        <begin position="247"/>
        <end position="266"/>
    </location>
</feature>
<comment type="subcellular location">
    <subcellularLocation>
        <location evidence="1">Cell membrane</location>
        <topology evidence="1">Multi-pass membrane protein</topology>
    </subcellularLocation>
</comment>
<accession>A0ABY7JVG7</accession>
<keyword evidence="8" id="KW-1185">Reference proteome</keyword>
<dbReference type="SUPFAM" id="SSF103473">
    <property type="entry name" value="MFS general substrate transporter"/>
    <property type="match status" value="1"/>
</dbReference>
<evidence type="ECO:0000256" key="4">
    <source>
        <dbReference type="ARBA" id="ARBA00023136"/>
    </source>
</evidence>
<dbReference type="InterPro" id="IPR036259">
    <property type="entry name" value="MFS_trans_sf"/>
</dbReference>
<dbReference type="PANTHER" id="PTHR23527:SF1">
    <property type="entry name" value="BLL3282 PROTEIN"/>
    <property type="match status" value="1"/>
</dbReference>
<dbReference type="Proteomes" id="UP001164693">
    <property type="component" value="Chromosome"/>
</dbReference>
<evidence type="ECO:0000313" key="7">
    <source>
        <dbReference type="EMBL" id="WAX55081.1"/>
    </source>
</evidence>
<dbReference type="InterPro" id="IPR020846">
    <property type="entry name" value="MFS_dom"/>
</dbReference>
<evidence type="ECO:0000259" key="6">
    <source>
        <dbReference type="PROSITE" id="PS50850"/>
    </source>
</evidence>
<name>A0ABY7JVG7_9ACTN</name>
<dbReference type="EMBL" id="CP097463">
    <property type="protein sequence ID" value="WAX55081.1"/>
    <property type="molecule type" value="Genomic_DNA"/>
</dbReference>
<dbReference type="InterPro" id="IPR011701">
    <property type="entry name" value="MFS"/>
</dbReference>
<evidence type="ECO:0000256" key="5">
    <source>
        <dbReference type="SAM" id="Phobius"/>
    </source>
</evidence>
<gene>
    <name evidence="7" type="ORF">M6B22_10970</name>
</gene>
<evidence type="ECO:0000313" key="8">
    <source>
        <dbReference type="Proteomes" id="UP001164693"/>
    </source>
</evidence>
<feature type="transmembrane region" description="Helical" evidence="5">
    <location>
        <begin position="300"/>
        <end position="320"/>
    </location>
</feature>
<organism evidence="7 8">
    <name type="scientific">Jatrophihabitans cynanchi</name>
    <dbReference type="NCBI Taxonomy" id="2944128"/>
    <lineage>
        <taxon>Bacteria</taxon>
        <taxon>Bacillati</taxon>
        <taxon>Actinomycetota</taxon>
        <taxon>Actinomycetes</taxon>
        <taxon>Jatrophihabitantales</taxon>
        <taxon>Jatrophihabitantaceae</taxon>
        <taxon>Jatrophihabitans</taxon>
    </lineage>
</organism>
<dbReference type="RefSeq" id="WP_269441583.1">
    <property type="nucleotide sequence ID" value="NZ_CP097463.1"/>
</dbReference>
<keyword evidence="4 5" id="KW-0472">Membrane</keyword>
<dbReference type="InterPro" id="IPR052952">
    <property type="entry name" value="MFS-Transporter"/>
</dbReference>
<feature type="transmembrane region" description="Helical" evidence="5">
    <location>
        <begin position="7"/>
        <end position="28"/>
    </location>
</feature>
<feature type="transmembrane region" description="Helical" evidence="5">
    <location>
        <begin position="40"/>
        <end position="62"/>
    </location>
</feature>
<protein>
    <submittedName>
        <fullName evidence="7">MFS transporter</fullName>
    </submittedName>
</protein>
<feature type="domain" description="Major facilitator superfamily (MFS) profile" evidence="6">
    <location>
        <begin position="6"/>
        <end position="389"/>
    </location>
</feature>
<feature type="transmembrane region" description="Helical" evidence="5">
    <location>
        <begin position="74"/>
        <end position="93"/>
    </location>
</feature>
<evidence type="ECO:0000256" key="3">
    <source>
        <dbReference type="ARBA" id="ARBA00022989"/>
    </source>
</evidence>
<feature type="transmembrane region" description="Helical" evidence="5">
    <location>
        <begin position="165"/>
        <end position="183"/>
    </location>
</feature>
<proteinExistence type="predicted"/>
<feature type="transmembrane region" description="Helical" evidence="5">
    <location>
        <begin position="364"/>
        <end position="383"/>
    </location>
</feature>
<reference evidence="7" key="1">
    <citation type="submission" date="2022-05" db="EMBL/GenBank/DDBJ databases">
        <title>Jatrophihabitans sp. SB3-54 whole genome sequence.</title>
        <authorList>
            <person name="Suh M.K."/>
            <person name="Eom M.K."/>
            <person name="Kim J.S."/>
            <person name="Kim H.S."/>
            <person name="Do H.E."/>
            <person name="Shin Y.K."/>
            <person name="Lee J.-S."/>
        </authorList>
    </citation>
    <scope>NUCLEOTIDE SEQUENCE</scope>
    <source>
        <strain evidence="7">SB3-54</strain>
    </source>
</reference>
<feature type="transmembrane region" description="Helical" evidence="5">
    <location>
        <begin position="341"/>
        <end position="358"/>
    </location>
</feature>
<keyword evidence="3 5" id="KW-1133">Transmembrane helix</keyword>